<proteinExistence type="predicted"/>
<evidence type="ECO:0000256" key="1">
    <source>
        <dbReference type="SAM" id="MobiDB-lite"/>
    </source>
</evidence>
<dbReference type="PROSITE" id="PS00028">
    <property type="entry name" value="ZINC_FINGER_C2H2_1"/>
    <property type="match status" value="1"/>
</dbReference>
<dbReference type="EMBL" id="JBBPFD010000002">
    <property type="protein sequence ID" value="KAK7939596.1"/>
    <property type="molecule type" value="Genomic_DNA"/>
</dbReference>
<dbReference type="Pfam" id="PF20231">
    <property type="entry name" value="DUF6589"/>
    <property type="match status" value="1"/>
</dbReference>
<organism evidence="3 4">
    <name type="scientific">Mugilogobius chulae</name>
    <name type="common">yellowstripe goby</name>
    <dbReference type="NCBI Taxonomy" id="88201"/>
    <lineage>
        <taxon>Eukaryota</taxon>
        <taxon>Metazoa</taxon>
        <taxon>Chordata</taxon>
        <taxon>Craniata</taxon>
        <taxon>Vertebrata</taxon>
        <taxon>Euteleostomi</taxon>
        <taxon>Actinopterygii</taxon>
        <taxon>Neopterygii</taxon>
        <taxon>Teleostei</taxon>
        <taxon>Neoteleostei</taxon>
        <taxon>Acanthomorphata</taxon>
        <taxon>Gobiaria</taxon>
        <taxon>Gobiiformes</taxon>
        <taxon>Gobioidei</taxon>
        <taxon>Gobiidae</taxon>
        <taxon>Gobionellinae</taxon>
        <taxon>Mugilogobius</taxon>
    </lineage>
</organism>
<feature type="compositionally biased region" description="Basic and acidic residues" evidence="1">
    <location>
        <begin position="1"/>
        <end position="38"/>
    </location>
</feature>
<dbReference type="InterPro" id="IPR046496">
    <property type="entry name" value="DUF6589"/>
</dbReference>
<dbReference type="Proteomes" id="UP001460270">
    <property type="component" value="Unassembled WGS sequence"/>
</dbReference>
<keyword evidence="4" id="KW-1185">Reference proteome</keyword>
<protein>
    <recommendedName>
        <fullName evidence="2">C2H2-type domain-containing protein</fullName>
    </recommendedName>
</protein>
<gene>
    <name evidence="3" type="ORF">WMY93_002922</name>
</gene>
<evidence type="ECO:0000313" key="3">
    <source>
        <dbReference type="EMBL" id="KAK7939596.1"/>
    </source>
</evidence>
<sequence>MESDFEMLKKWQDMETEQDKDTNTDAEEVSLKRQRDTPSKTPRATKKQRPRPTPTQPASTSLASAQHHLKHGRDLPLRCHYDKVCLKYVPKSPHGLSSILVGGDRLTEGNSRNIQWAFADGDTKEDRLEGLTFKFEDWHAIRNLFEIYHHIFYKESAAKDHGTLVSNMNKLRCNNAKQGPHAAFNAYKEFVKKDTYALFLTATLQHFGMKDLADTPEGFIPDSVLNGSPEMQRSWLHEAVAKIVDIFVTFDDIADIATGVEEAAKSQPTKANEYPCRNPGCAIIYKYQKSRENHERDVHGLASASVAITDRHNTQTVDHKKQHTEARLSFGLLLMDMQDAVKEGDGERLLRLYSVAFLLYKTYGHHQYAYSTFLLTVQVNATLSPSLAHSIKWNRFWNGQGGQGRNIPLDLHLEHLNNFLKSFLKRSGPNITEQAANRVSKALGVLKVMMEITDRELGVTKSGIHQSPSLTDDVACLVHILTEAKVFQNIPGREFTAFPKFERDLFAKTTHTKLWGWMKAKLKEWRSVPI</sequence>
<comment type="caution">
    <text evidence="3">The sequence shown here is derived from an EMBL/GenBank/DDBJ whole genome shotgun (WGS) entry which is preliminary data.</text>
</comment>
<evidence type="ECO:0000259" key="2">
    <source>
        <dbReference type="PROSITE" id="PS00028"/>
    </source>
</evidence>
<dbReference type="AlphaFoldDB" id="A0AAW0PV31"/>
<feature type="domain" description="C2H2-type" evidence="2">
    <location>
        <begin position="276"/>
        <end position="299"/>
    </location>
</feature>
<reference evidence="4" key="1">
    <citation type="submission" date="2024-04" db="EMBL/GenBank/DDBJ databases">
        <title>Salinicola lusitanus LLJ914,a marine bacterium isolated from the Okinawa Trough.</title>
        <authorList>
            <person name="Li J."/>
        </authorList>
    </citation>
    <scope>NUCLEOTIDE SEQUENCE [LARGE SCALE GENOMIC DNA]</scope>
</reference>
<name>A0AAW0PV31_9GOBI</name>
<feature type="region of interest" description="Disordered" evidence="1">
    <location>
        <begin position="1"/>
        <end position="69"/>
    </location>
</feature>
<dbReference type="InterPro" id="IPR013087">
    <property type="entry name" value="Znf_C2H2_type"/>
</dbReference>
<evidence type="ECO:0000313" key="4">
    <source>
        <dbReference type="Proteomes" id="UP001460270"/>
    </source>
</evidence>
<accession>A0AAW0PV31</accession>